<dbReference type="GO" id="GO:0004315">
    <property type="term" value="F:3-oxoacyl-[acyl-carrier-protein] synthase activity"/>
    <property type="evidence" value="ECO:0007669"/>
    <property type="project" value="InterPro"/>
</dbReference>
<dbReference type="Proteomes" id="UP000275385">
    <property type="component" value="Unassembled WGS sequence"/>
</dbReference>
<gene>
    <name evidence="10" type="primary">PKS7</name>
    <name evidence="10" type="ORF">DL546_002541</name>
</gene>
<feature type="domain" description="Ketosynthase family 3 (KS3)" evidence="8">
    <location>
        <begin position="12"/>
        <end position="437"/>
    </location>
</feature>
<feature type="compositionally biased region" description="Polar residues" evidence="7">
    <location>
        <begin position="1447"/>
        <end position="1463"/>
    </location>
</feature>
<evidence type="ECO:0000256" key="1">
    <source>
        <dbReference type="ARBA" id="ARBA00022450"/>
    </source>
</evidence>
<name>A0A420Y6V3_9PEZI</name>
<dbReference type="InterPro" id="IPR013968">
    <property type="entry name" value="PKS_KR"/>
</dbReference>
<feature type="active site" description="Proton donor; for dehydratase activity" evidence="6">
    <location>
        <position position="1195"/>
    </location>
</feature>
<dbReference type="InterPro" id="IPR001227">
    <property type="entry name" value="Ac_transferase_dom_sf"/>
</dbReference>
<dbReference type="InterPro" id="IPR014031">
    <property type="entry name" value="Ketoacyl_synth_C"/>
</dbReference>
<feature type="domain" description="PKS/mFAS DH" evidence="9">
    <location>
        <begin position="944"/>
        <end position="1277"/>
    </location>
</feature>
<feature type="region of interest" description="Disordered" evidence="7">
    <location>
        <begin position="1989"/>
        <end position="2008"/>
    </location>
</feature>
<feature type="region of interest" description="N-terminal hotdog fold" evidence="6">
    <location>
        <begin position="944"/>
        <end position="1089"/>
    </location>
</feature>
<dbReference type="PROSITE" id="PS52019">
    <property type="entry name" value="PKS_MFAS_DH"/>
    <property type="match status" value="1"/>
</dbReference>
<dbReference type="InterPro" id="IPR057326">
    <property type="entry name" value="KR_dom"/>
</dbReference>
<evidence type="ECO:0000256" key="7">
    <source>
        <dbReference type="SAM" id="MobiDB-lite"/>
    </source>
</evidence>
<sequence length="2097" mass="229870">MGDTHTEPREPREAVAIVGMACRFPGGAHSPEQFYQNLTAGKSAWCEFPSDRLNIDGFYHPSALRHESFHFRGAHFLTQNIAAFDSEFFSMSATESNSTDVQQRILLEVAYEAVENAGIPKEELAGTEASVYIGSFVKDYEQVSMRDTQNLAADCATGNGIAIMSNRISYFFDIHGPSMTIDTGCSASLICIHQAVQSLLRGESSLAMAGGAGMILTPNTIMPMVSLGFLSPDGKCYAFDSRANGYGRGEGVGIVVLKRLSDAIRDNDTIRGVIRGTATNQDGRTSGITLPSAEAQVVNIRKAYRDAGLDFSKTMFVECHGTGTQAGDPRELRAISDSFCNERDANNPILVGSAKTNIGHLEGSAGVAGVIKAVMTIENGKIPKHLNFESWNPSIDHKTLKVNVALENKVWPVDGLRRISVNSFGFGGSNAHAIIDDAAHYLAGELQVAANHNTKACLRDAVPSGHDGIEQQHGQTPQLFVLSAYDQGGVSRIIDAHQKYLLEHESERSLMRDYAYTLFKRRSKLQYKSFVVARSPEELTTELERVKSSTPLRSSAAKRLNVALIFCGQGAQYYGMAEELMEFEPFRSSMEACDAYLRTLDRTGTFDLIGTLHQTGDAATAAVNKPEFAQPATTAVEIALVDLLKASGVKPTSVVGHSSGEIAAAYAAGLVSAKDALRIAYYRGQVVSQVLLKGKMLAVDLSASEAQKYIGKLEKKSVCVACINSPVSVTLSGDADQILLVHELFNQDKVNNKLVAVETAYHSHHMQTVSRNYLTLLESEPSKTLGSDGAVMYSSVTGDRLHAESLGPAYWVDNMISPVEFERAVTKMVKETGPLRPDVFLEVSPHSVFRLALRDIVSGVGGKEIAYFPMMVRKQDAATTSLIALGELWSRGLSFKLDWLHEGPLKGRPKCLVDLPTYPWNHSQTYWHESHLSKAHRFRKFGAHDFLGAPSPDSVSPQEPCWRGFIDTVEQPWIEHHEIQRRIMYPAAGMVIMAVEAAKQVVDGFVDSPSDILDFEVSKFQIKEPMVIPEGRTRLEYNFKATRVKESTVDRLTSWKYNFRIYTVLDSSAIQAQHTLNAQGYFSVRFRPKGLNEDKAAITSHLSVWGLIKQQFEAARNETFQKGGMVPREFYERLNIIGLTYGRLFRNLTAMTDARPVEGSKSTKYCYTKVTIPNTKVCMPEEYETPSTIHPATLDAMFQSLFVLGDEPMVPHYIESIRIMAATPQGAGSEFFGHAVACKDGAREAVSDINMWHGDTRIPIVGVRGLRVISMIDPGKTIPDYLPHHRHLCSQVVWNEYISSATDGSLQGRLKPDFEGLLDMMGHMNPTLRVLQIGGEPETVGLVLQRLALLVTPRLGLYTICSRDQGVFDAAQTGKVISERKDLRPLLRHVELGEDQDVCGALGDEEFDLVLADQRMRIDHNVLLRTVKPAGILAWTHEEGNVPDSGHAQTKHTSNGVQQDTDTVTSPWLPKKWIYRAQSDPSKLRTEKVVILVPETVRSGMFDEDKVGALSDALFLESYGLTPQAKPMSAARLVENCLAATLAEALTCECQGQPAEVMTLSAFLKTGQHNSLVISLLDASDRSLTYNIDYSDYNLVHQLLQRNTKGLLWVTRGAQMGTPVPEQSPFLGWARTVRSEEPDKTIICVDVDPNTGKAQGWVRAVCHIFFRSFASTDDSAVKDTEFAVRDGRIYIPRLEPLKVINDIVDKVDSHQPSHLDADAAYVVSGGLGGLGLDVLKWLADHGAKYLTVLSRSGPSKHGRAVELLEDLRERGVDVVVDTVDICDEEACYQVIKEIQMERPVKGIIQAAAVVKDGIYQNLTHEDWKAATRVKTVGSMNLHNATKAYCSSMAFFILLSSAAGIIGNLGQANYNAGNVFQDALARHRRSQDLHSVSIDLGPVLGAGMVAEDEALWDNLRAGGFVGVRLEDFHTVLEIAISGSSSSSTFVCPPQVVMGVGTGGLVKQQRTTNPFWTRTALFSILNRVDIHPGTNLDNSGNDSSRGASALKPALQATNSQTEAVNLLLPHFIRALGEVMGKNVAEIDADSILDDHGPDSLRMKEILDWIYTATGVKVAGVNQMALRGICGKVVEEGRFGHGGE</sequence>
<dbReference type="SMART" id="SM00825">
    <property type="entry name" value="PKS_KS"/>
    <property type="match status" value="1"/>
</dbReference>
<dbReference type="SUPFAM" id="SSF52151">
    <property type="entry name" value="FabD/lysophospholipase-like"/>
    <property type="match status" value="1"/>
</dbReference>
<dbReference type="InterPro" id="IPR014043">
    <property type="entry name" value="Acyl_transferase_dom"/>
</dbReference>
<dbReference type="SUPFAM" id="SSF55048">
    <property type="entry name" value="Probable ACP-binding domain of malonyl-CoA ACP transacylase"/>
    <property type="match status" value="1"/>
</dbReference>
<dbReference type="Gene3D" id="3.40.366.10">
    <property type="entry name" value="Malonyl-Coenzyme A Acyl Carrier Protein, domain 2"/>
    <property type="match status" value="1"/>
</dbReference>
<dbReference type="Pfam" id="PF02801">
    <property type="entry name" value="Ketoacyl-synt_C"/>
    <property type="match status" value="1"/>
</dbReference>
<dbReference type="Pfam" id="PF21089">
    <property type="entry name" value="PKS_DH_N"/>
    <property type="match status" value="1"/>
</dbReference>
<dbReference type="OrthoDB" id="329835at2759"/>
<evidence type="ECO:0000313" key="11">
    <source>
        <dbReference type="Proteomes" id="UP000275385"/>
    </source>
</evidence>
<dbReference type="GO" id="GO:0006633">
    <property type="term" value="P:fatty acid biosynthetic process"/>
    <property type="evidence" value="ECO:0007669"/>
    <property type="project" value="InterPro"/>
</dbReference>
<feature type="region of interest" description="Disordered" evidence="7">
    <location>
        <begin position="1438"/>
        <end position="1463"/>
    </location>
</feature>
<dbReference type="SMART" id="SM00826">
    <property type="entry name" value="PKS_DH"/>
    <property type="match status" value="1"/>
</dbReference>
<dbReference type="SUPFAM" id="SSF53901">
    <property type="entry name" value="Thiolase-like"/>
    <property type="match status" value="1"/>
</dbReference>
<organism evidence="10 11">
    <name type="scientific">Coniochaeta pulveracea</name>
    <dbReference type="NCBI Taxonomy" id="177199"/>
    <lineage>
        <taxon>Eukaryota</taxon>
        <taxon>Fungi</taxon>
        <taxon>Dikarya</taxon>
        <taxon>Ascomycota</taxon>
        <taxon>Pezizomycotina</taxon>
        <taxon>Sordariomycetes</taxon>
        <taxon>Sordariomycetidae</taxon>
        <taxon>Coniochaetales</taxon>
        <taxon>Coniochaetaceae</taxon>
        <taxon>Coniochaeta</taxon>
    </lineage>
</organism>
<dbReference type="GO" id="GO:0016491">
    <property type="term" value="F:oxidoreductase activity"/>
    <property type="evidence" value="ECO:0007669"/>
    <property type="project" value="UniProtKB-KW"/>
</dbReference>
<proteinExistence type="predicted"/>
<dbReference type="InterPro" id="IPR020807">
    <property type="entry name" value="PKS_DH"/>
</dbReference>
<comment type="caution">
    <text evidence="10">The sequence shown here is derived from an EMBL/GenBank/DDBJ whole genome shotgun (WGS) entry which is preliminary data.</text>
</comment>
<dbReference type="Gene3D" id="3.30.70.3290">
    <property type="match status" value="1"/>
</dbReference>
<dbReference type="InterPro" id="IPR056501">
    <property type="entry name" value="NAD-bd_HRPKS_sdrA"/>
</dbReference>
<dbReference type="Gene3D" id="3.40.50.720">
    <property type="entry name" value="NAD(P)-binding Rossmann-like Domain"/>
    <property type="match status" value="1"/>
</dbReference>
<keyword evidence="2" id="KW-0597">Phosphoprotein</keyword>
<dbReference type="PANTHER" id="PTHR43775:SF29">
    <property type="entry name" value="ASPERFURANONE POLYKETIDE SYNTHASE AFOG-RELATED"/>
    <property type="match status" value="1"/>
</dbReference>
<dbReference type="PROSITE" id="PS52004">
    <property type="entry name" value="KS3_2"/>
    <property type="match status" value="1"/>
</dbReference>
<feature type="active site" description="Proton acceptor; for dehydratase activity" evidence="6">
    <location>
        <position position="977"/>
    </location>
</feature>
<dbReference type="SUPFAM" id="SSF51735">
    <property type="entry name" value="NAD(P)-binding Rossmann-fold domains"/>
    <property type="match status" value="2"/>
</dbReference>
<dbReference type="PANTHER" id="PTHR43775">
    <property type="entry name" value="FATTY ACID SYNTHASE"/>
    <property type="match status" value="1"/>
</dbReference>
<keyword evidence="1" id="KW-0596">Phosphopantetheine</keyword>
<keyword evidence="11" id="KW-1185">Reference proteome</keyword>
<dbReference type="Pfam" id="PF00698">
    <property type="entry name" value="Acyl_transf_1"/>
    <property type="match status" value="1"/>
</dbReference>
<dbReference type="InterPro" id="IPR049552">
    <property type="entry name" value="PKS_DH_N"/>
</dbReference>
<keyword evidence="3" id="KW-0808">Transferase</keyword>
<dbReference type="Pfam" id="PF00109">
    <property type="entry name" value="ketoacyl-synt"/>
    <property type="match status" value="1"/>
</dbReference>
<dbReference type="InterPro" id="IPR014030">
    <property type="entry name" value="Ketoacyl_synth_N"/>
</dbReference>
<feature type="region of interest" description="C-terminal hotdog fold" evidence="6">
    <location>
        <begin position="1119"/>
        <end position="1277"/>
    </location>
</feature>
<dbReference type="STRING" id="177199.A0A420Y6V3"/>
<dbReference type="InterPro" id="IPR032821">
    <property type="entry name" value="PKS_assoc"/>
</dbReference>
<dbReference type="SMART" id="SM00822">
    <property type="entry name" value="PKS_KR"/>
    <property type="match status" value="1"/>
</dbReference>
<protein>
    <submittedName>
        <fullName evidence="10">Type I Iterative Polyketide synthase (PKS)</fullName>
    </submittedName>
</protein>
<dbReference type="InterPro" id="IPR020841">
    <property type="entry name" value="PKS_Beta-ketoAc_synthase_dom"/>
</dbReference>
<dbReference type="InterPro" id="IPR049551">
    <property type="entry name" value="PKS_DH_C"/>
</dbReference>
<keyword evidence="4" id="KW-0560">Oxidoreductase</keyword>
<evidence type="ECO:0000256" key="2">
    <source>
        <dbReference type="ARBA" id="ARBA00022553"/>
    </source>
</evidence>
<dbReference type="InterPro" id="IPR036291">
    <property type="entry name" value="NAD(P)-bd_dom_sf"/>
</dbReference>
<evidence type="ECO:0000256" key="3">
    <source>
        <dbReference type="ARBA" id="ARBA00022679"/>
    </source>
</evidence>
<dbReference type="GO" id="GO:0004312">
    <property type="term" value="F:fatty acid synthase activity"/>
    <property type="evidence" value="ECO:0007669"/>
    <property type="project" value="TreeGrafter"/>
</dbReference>
<evidence type="ECO:0000256" key="5">
    <source>
        <dbReference type="ARBA" id="ARBA00023268"/>
    </source>
</evidence>
<dbReference type="InterPro" id="IPR018201">
    <property type="entry name" value="Ketoacyl_synth_AS"/>
</dbReference>
<reference evidence="10 11" key="1">
    <citation type="submission" date="2018-08" db="EMBL/GenBank/DDBJ databases">
        <title>Draft genome of the lignicolous fungus Coniochaeta pulveracea.</title>
        <authorList>
            <person name="Borstlap C.J."/>
            <person name="De Witt R.N."/>
            <person name="Botha A."/>
            <person name="Volschenk H."/>
        </authorList>
    </citation>
    <scope>NUCLEOTIDE SEQUENCE [LARGE SCALE GENOMIC DNA]</scope>
    <source>
        <strain evidence="10 11">CAB683</strain>
    </source>
</reference>
<evidence type="ECO:0000259" key="9">
    <source>
        <dbReference type="PROSITE" id="PS52019"/>
    </source>
</evidence>
<dbReference type="GO" id="GO:0044550">
    <property type="term" value="P:secondary metabolite biosynthetic process"/>
    <property type="evidence" value="ECO:0007669"/>
    <property type="project" value="TreeGrafter"/>
</dbReference>
<dbReference type="Pfam" id="PF16197">
    <property type="entry name" value="KAsynt_C_assoc"/>
    <property type="match status" value="1"/>
</dbReference>
<dbReference type="Pfam" id="PF14765">
    <property type="entry name" value="PS-DH"/>
    <property type="match status" value="1"/>
</dbReference>
<dbReference type="EMBL" id="QVQW01000040">
    <property type="protein sequence ID" value="RKU43619.1"/>
    <property type="molecule type" value="Genomic_DNA"/>
</dbReference>
<dbReference type="Gene3D" id="3.10.129.110">
    <property type="entry name" value="Polyketide synthase dehydratase"/>
    <property type="match status" value="1"/>
</dbReference>
<feature type="compositionally biased region" description="Polar residues" evidence="7">
    <location>
        <begin position="1989"/>
        <end position="2000"/>
    </location>
</feature>
<evidence type="ECO:0000259" key="8">
    <source>
        <dbReference type="PROSITE" id="PS52004"/>
    </source>
</evidence>
<evidence type="ECO:0000313" key="10">
    <source>
        <dbReference type="EMBL" id="RKU43619.1"/>
    </source>
</evidence>
<dbReference type="InterPro" id="IPR042104">
    <property type="entry name" value="PKS_dehydratase_sf"/>
</dbReference>
<dbReference type="InterPro" id="IPR049900">
    <property type="entry name" value="PKS_mFAS_DH"/>
</dbReference>
<dbReference type="SMART" id="SM00827">
    <property type="entry name" value="PKS_AT"/>
    <property type="match status" value="1"/>
</dbReference>
<accession>A0A420Y6V3</accession>
<dbReference type="InterPro" id="IPR050091">
    <property type="entry name" value="PKS_NRPS_Biosynth_Enz"/>
</dbReference>
<evidence type="ECO:0000256" key="6">
    <source>
        <dbReference type="PROSITE-ProRule" id="PRU01363"/>
    </source>
</evidence>
<evidence type="ECO:0000256" key="4">
    <source>
        <dbReference type="ARBA" id="ARBA00023002"/>
    </source>
</evidence>
<dbReference type="InterPro" id="IPR016035">
    <property type="entry name" value="Acyl_Trfase/lysoPLipase"/>
</dbReference>
<dbReference type="Pfam" id="PF23114">
    <property type="entry name" value="NAD-bd_HRPKS_sdrA"/>
    <property type="match status" value="1"/>
</dbReference>
<dbReference type="InterPro" id="IPR016036">
    <property type="entry name" value="Malonyl_transacylase_ACP-bd"/>
</dbReference>
<dbReference type="PROSITE" id="PS00606">
    <property type="entry name" value="KS3_1"/>
    <property type="match status" value="1"/>
</dbReference>
<keyword evidence="5" id="KW-0511">Multifunctional enzyme</keyword>
<dbReference type="CDD" id="cd00833">
    <property type="entry name" value="PKS"/>
    <property type="match status" value="1"/>
</dbReference>
<dbReference type="Gene3D" id="3.40.47.10">
    <property type="match status" value="1"/>
</dbReference>
<dbReference type="InterPro" id="IPR016039">
    <property type="entry name" value="Thiolase-like"/>
</dbReference>
<dbReference type="Pfam" id="PF08659">
    <property type="entry name" value="KR"/>
    <property type="match status" value="1"/>
</dbReference>